<reference evidence="3 4" key="1">
    <citation type="submission" date="2019-01" db="EMBL/GenBank/DDBJ databases">
        <title>Lacunisphaera sp. strain TWA-58.</title>
        <authorList>
            <person name="Chen W.-M."/>
        </authorList>
    </citation>
    <scope>NUCLEOTIDE SEQUENCE [LARGE SCALE GENOMIC DNA]</scope>
    <source>
        <strain evidence="3 4">TWA-58</strain>
    </source>
</reference>
<dbReference type="EMBL" id="SDHX01000001">
    <property type="protein sequence ID" value="RXK55275.1"/>
    <property type="molecule type" value="Genomic_DNA"/>
</dbReference>
<keyword evidence="2" id="KW-0812">Transmembrane</keyword>
<proteinExistence type="predicted"/>
<feature type="transmembrane region" description="Helical" evidence="2">
    <location>
        <begin position="91"/>
        <end position="110"/>
    </location>
</feature>
<evidence type="ECO:0000313" key="3">
    <source>
        <dbReference type="EMBL" id="RXK55275.1"/>
    </source>
</evidence>
<evidence type="ECO:0000256" key="1">
    <source>
        <dbReference type="SAM" id="MobiDB-lite"/>
    </source>
</evidence>
<evidence type="ECO:0000256" key="2">
    <source>
        <dbReference type="SAM" id="Phobius"/>
    </source>
</evidence>
<keyword evidence="2" id="KW-0472">Membrane</keyword>
<feature type="transmembrane region" description="Helical" evidence="2">
    <location>
        <begin position="116"/>
        <end position="135"/>
    </location>
</feature>
<accession>A0A4Q1C8J8</accession>
<name>A0A4Q1C8J8_9BACT</name>
<comment type="caution">
    <text evidence="3">The sequence shown here is derived from an EMBL/GenBank/DDBJ whole genome shotgun (WGS) entry which is preliminary data.</text>
</comment>
<keyword evidence="4" id="KW-1185">Reference proteome</keyword>
<feature type="transmembrane region" description="Helical" evidence="2">
    <location>
        <begin position="147"/>
        <end position="168"/>
    </location>
</feature>
<dbReference type="OrthoDB" id="9855738at2"/>
<feature type="region of interest" description="Disordered" evidence="1">
    <location>
        <begin position="175"/>
        <end position="199"/>
    </location>
</feature>
<sequence>MSPKEEASLRQLYSTWPLERLARAASVEKQQYTPEAVAIMLVELEQRGLATDSVAKFASTVPPSLPSGPGRVLVTDTWLLPARLDRRQYRIRAASVVFGTVALAVLLEFIPFLQPASFVILAVSSFLYCALGLLLPRCRDAGVPSGMAIVFALFPFTAFLTFFVLFFIPSKAEDGSAKQLPETPAGAPVSVDQPKATRP</sequence>
<evidence type="ECO:0000313" key="4">
    <source>
        <dbReference type="Proteomes" id="UP000290218"/>
    </source>
</evidence>
<dbReference type="Proteomes" id="UP000290218">
    <property type="component" value="Unassembled WGS sequence"/>
</dbReference>
<dbReference type="RefSeq" id="WP_129046639.1">
    <property type="nucleotide sequence ID" value="NZ_SDHX01000001.1"/>
</dbReference>
<organism evidence="3 4">
    <name type="scientific">Oleiharenicola lentus</name>
    <dbReference type="NCBI Taxonomy" id="2508720"/>
    <lineage>
        <taxon>Bacteria</taxon>
        <taxon>Pseudomonadati</taxon>
        <taxon>Verrucomicrobiota</taxon>
        <taxon>Opitutia</taxon>
        <taxon>Opitutales</taxon>
        <taxon>Opitutaceae</taxon>
        <taxon>Oleiharenicola</taxon>
    </lineage>
</organism>
<evidence type="ECO:0008006" key="5">
    <source>
        <dbReference type="Google" id="ProtNLM"/>
    </source>
</evidence>
<keyword evidence="2" id="KW-1133">Transmembrane helix</keyword>
<gene>
    <name evidence="3" type="ORF">ESB00_05090</name>
</gene>
<protein>
    <recommendedName>
        <fullName evidence="5">DUF805 domain-containing protein</fullName>
    </recommendedName>
</protein>
<dbReference type="AlphaFoldDB" id="A0A4Q1C8J8"/>